<feature type="domain" description="GGDEF" evidence="1">
    <location>
        <begin position="5"/>
        <end position="69"/>
    </location>
</feature>
<gene>
    <name evidence="2" type="ORF">DSL92_01135</name>
</gene>
<reference evidence="2" key="1">
    <citation type="submission" date="2018-12" db="EMBL/GenBank/DDBJ databases">
        <authorList>
            <person name="Jadhav K."/>
            <person name="Kushwaha B."/>
            <person name="Jadhav I."/>
        </authorList>
    </citation>
    <scope>NUCLEOTIDE SEQUENCE [LARGE SCALE GENOMIC DNA]</scope>
    <source>
        <strain evidence="2">SBS 10</strain>
    </source>
</reference>
<comment type="caution">
    <text evidence="2">The sequence shown here is derived from an EMBL/GenBank/DDBJ whole genome shotgun (WGS) entry which is preliminary data.</text>
</comment>
<dbReference type="Gene3D" id="3.30.70.270">
    <property type="match status" value="1"/>
</dbReference>
<dbReference type="Pfam" id="PF00990">
    <property type="entry name" value="GGDEF"/>
    <property type="match status" value="1"/>
</dbReference>
<evidence type="ECO:0000259" key="1">
    <source>
        <dbReference type="PROSITE" id="PS50887"/>
    </source>
</evidence>
<proteinExistence type="predicted"/>
<dbReference type="NCBIfam" id="TIGR00254">
    <property type="entry name" value="GGDEF"/>
    <property type="match status" value="1"/>
</dbReference>
<dbReference type="PROSITE" id="PS50887">
    <property type="entry name" value="GGDEF"/>
    <property type="match status" value="1"/>
</dbReference>
<dbReference type="AlphaFoldDB" id="A0A3S0NFA6"/>
<sequence length="69" mass="7972">METVPFGALILLDLDHFQRINDSGGHGVGDQLLRQVSERLHRLLTMSRPWVAWAVMSLLWSWMRWQGGV</sequence>
<dbReference type="PANTHER" id="PTHR46663:SF3">
    <property type="entry name" value="SLL0267 PROTEIN"/>
    <property type="match status" value="1"/>
</dbReference>
<dbReference type="InterPro" id="IPR029787">
    <property type="entry name" value="Nucleotide_cyclase"/>
</dbReference>
<organism evidence="2">
    <name type="scientific">Billgrantia gudaonensis</name>
    <dbReference type="NCBI Taxonomy" id="376427"/>
    <lineage>
        <taxon>Bacteria</taxon>
        <taxon>Pseudomonadati</taxon>
        <taxon>Pseudomonadota</taxon>
        <taxon>Gammaproteobacteria</taxon>
        <taxon>Oceanospirillales</taxon>
        <taxon>Halomonadaceae</taxon>
        <taxon>Billgrantia</taxon>
    </lineage>
</organism>
<dbReference type="InterPro" id="IPR000160">
    <property type="entry name" value="GGDEF_dom"/>
</dbReference>
<dbReference type="EMBL" id="RXHI01000002">
    <property type="protein sequence ID" value="RUA23178.1"/>
    <property type="molecule type" value="Genomic_DNA"/>
</dbReference>
<name>A0A3S0NFA6_9GAMM</name>
<dbReference type="PANTHER" id="PTHR46663">
    <property type="entry name" value="DIGUANYLATE CYCLASE DGCT-RELATED"/>
    <property type="match status" value="1"/>
</dbReference>
<protein>
    <submittedName>
        <fullName evidence="2">Diguanylate cyclase</fullName>
    </submittedName>
</protein>
<dbReference type="InterPro" id="IPR052163">
    <property type="entry name" value="DGC-Regulatory_Protein"/>
</dbReference>
<dbReference type="SUPFAM" id="SSF55073">
    <property type="entry name" value="Nucleotide cyclase"/>
    <property type="match status" value="1"/>
</dbReference>
<accession>A0A3S0NFA6</accession>
<dbReference type="InterPro" id="IPR043128">
    <property type="entry name" value="Rev_trsase/Diguanyl_cyclase"/>
</dbReference>
<evidence type="ECO:0000313" key="2">
    <source>
        <dbReference type="EMBL" id="RUA23178.1"/>
    </source>
</evidence>